<dbReference type="SUPFAM" id="SSF56801">
    <property type="entry name" value="Acetyl-CoA synthetase-like"/>
    <property type="match status" value="1"/>
</dbReference>
<evidence type="ECO:0000256" key="2">
    <source>
        <dbReference type="ARBA" id="ARBA00022840"/>
    </source>
</evidence>
<sequence length="494" mass="54802">MDNLIDGLRHSLKMHGERSFIYAEDGEYKRLTYAELHELVTRLVSELGNLGICRGMPVGIVGDNSLNWIVYDLALTQLGAVVIGLPQTLFADNADLVKRYGLGCLLLSDAFYQRYNVSYENVINIDSPVNAQNIVLADVETTFSEDEISVTFSSGSSGNIKGLVISKRGADAQIRAYKDMFDAEHGRLIVYMPFTSYQQRLYVYGAIAFGFDLVLVPPHLLFDGLVRMQPTVLMGPPILFESLARQLAQADTKMVRETLGGRMHIMTTGMAKIRQEAIDFFHRHGIRLCEGYGLGECGSVCVNTLGAELPGSVGKALPGTQVRLADDGEILVAKDRPLLSRYLNEITDSQDVQDTRFHDGWFYTGDLGNMDADGNLYVKGRKKTTLVLKDGRKFQPEPVEKALEQAIDVKRATILTSSDFQGLVIAIEQHVIDTSKVDAVKSMVKQWFTDFTGGTYLLVDVQVGDSEFTPENGLLLRNLKLNRPAIAQHFGWEA</sequence>
<dbReference type="InterPro" id="IPR042099">
    <property type="entry name" value="ANL_N_sf"/>
</dbReference>
<dbReference type="EMBL" id="JAOWKX010000004">
    <property type="protein sequence ID" value="MCV2884823.1"/>
    <property type="molecule type" value="Genomic_DNA"/>
</dbReference>
<evidence type="ECO:0000256" key="1">
    <source>
        <dbReference type="ARBA" id="ARBA00022741"/>
    </source>
</evidence>
<name>A0ABT3A824_9ALTE</name>
<evidence type="ECO:0000313" key="5">
    <source>
        <dbReference type="Proteomes" id="UP001652504"/>
    </source>
</evidence>
<dbReference type="PANTHER" id="PTHR43272">
    <property type="entry name" value="LONG-CHAIN-FATTY-ACID--COA LIGASE"/>
    <property type="match status" value="1"/>
</dbReference>
<dbReference type="PANTHER" id="PTHR43272:SF33">
    <property type="entry name" value="AMP-BINDING DOMAIN-CONTAINING PROTEIN-RELATED"/>
    <property type="match status" value="1"/>
</dbReference>
<gene>
    <name evidence="4" type="ORF">OE749_08955</name>
</gene>
<feature type="domain" description="AMP-dependent synthetase/ligase" evidence="3">
    <location>
        <begin position="10"/>
        <end position="328"/>
    </location>
</feature>
<keyword evidence="2" id="KW-0067">ATP-binding</keyword>
<dbReference type="PROSITE" id="PS00455">
    <property type="entry name" value="AMP_BINDING"/>
    <property type="match status" value="1"/>
</dbReference>
<evidence type="ECO:0000313" key="4">
    <source>
        <dbReference type="EMBL" id="MCV2884823.1"/>
    </source>
</evidence>
<organism evidence="4 5">
    <name type="scientific">Fluctibacter corallii</name>
    <dbReference type="NCBI Taxonomy" id="2984329"/>
    <lineage>
        <taxon>Bacteria</taxon>
        <taxon>Pseudomonadati</taxon>
        <taxon>Pseudomonadota</taxon>
        <taxon>Gammaproteobacteria</taxon>
        <taxon>Alteromonadales</taxon>
        <taxon>Alteromonadaceae</taxon>
        <taxon>Fluctibacter</taxon>
    </lineage>
</organism>
<keyword evidence="5" id="KW-1185">Reference proteome</keyword>
<dbReference type="InterPro" id="IPR020845">
    <property type="entry name" value="AMP-binding_CS"/>
</dbReference>
<dbReference type="Pfam" id="PF00501">
    <property type="entry name" value="AMP-binding"/>
    <property type="match status" value="1"/>
</dbReference>
<accession>A0ABT3A824</accession>
<comment type="caution">
    <text evidence="4">The sequence shown here is derived from an EMBL/GenBank/DDBJ whole genome shotgun (WGS) entry which is preliminary data.</text>
</comment>
<dbReference type="InterPro" id="IPR000873">
    <property type="entry name" value="AMP-dep_synth/lig_dom"/>
</dbReference>
<proteinExistence type="predicted"/>
<dbReference type="Gene3D" id="3.40.50.12780">
    <property type="entry name" value="N-terminal domain of ligase-like"/>
    <property type="match status" value="1"/>
</dbReference>
<keyword evidence="1" id="KW-0547">Nucleotide-binding</keyword>
<reference evidence="4 5" key="1">
    <citation type="submission" date="2022-10" db="EMBL/GenBank/DDBJ databases">
        <title>Aestuariibacter sp. AA17 isolated from Montipora capitata coral fragment.</title>
        <authorList>
            <person name="Emsley S.A."/>
            <person name="Pfannmuller K.M."/>
            <person name="Loughran R.M."/>
            <person name="Shlafstein M."/>
            <person name="Papke E."/>
            <person name="Saw J.H."/>
            <person name="Ushijima B."/>
            <person name="Videau P."/>
        </authorList>
    </citation>
    <scope>NUCLEOTIDE SEQUENCE [LARGE SCALE GENOMIC DNA]</scope>
    <source>
        <strain evidence="4 5">AA17</strain>
    </source>
</reference>
<dbReference type="RefSeq" id="WP_263712105.1">
    <property type="nucleotide sequence ID" value="NZ_JAOWKX010000004.1"/>
</dbReference>
<evidence type="ECO:0000259" key="3">
    <source>
        <dbReference type="Pfam" id="PF00501"/>
    </source>
</evidence>
<dbReference type="Proteomes" id="UP001652504">
    <property type="component" value="Unassembled WGS sequence"/>
</dbReference>
<protein>
    <submittedName>
        <fullName evidence="4">AMP-binding protein</fullName>
    </submittedName>
</protein>